<comment type="caution">
    <text evidence="1">The sequence shown here is derived from an EMBL/GenBank/DDBJ whole genome shotgun (WGS) entry which is preliminary data.</text>
</comment>
<dbReference type="AlphaFoldDB" id="A0A9P1H6Z7"/>
<reference evidence="1" key="1">
    <citation type="submission" date="2022-11" db="EMBL/GenBank/DDBJ databases">
        <authorList>
            <person name="Scott C."/>
            <person name="Bruce N."/>
        </authorList>
    </citation>
    <scope>NUCLEOTIDE SEQUENCE</scope>
</reference>
<sequence length="69" mass="7505">MLRDLQAAGRRQMTPMAYGLDGKEQSALSGLKQWINPIMEADGLALDFTATNLKTPLALVHAMVHTSHA</sequence>
<proteinExistence type="predicted"/>
<evidence type="ECO:0000313" key="1">
    <source>
        <dbReference type="EMBL" id="CAI4216434.1"/>
    </source>
</evidence>
<keyword evidence="2" id="KW-1185">Reference proteome</keyword>
<gene>
    <name evidence="1" type="ORF">PPNO1_LOCUS6089</name>
</gene>
<evidence type="ECO:0000313" key="2">
    <source>
        <dbReference type="Proteomes" id="UP000838763"/>
    </source>
</evidence>
<protein>
    <submittedName>
        <fullName evidence="1">Uncharacterized protein</fullName>
    </submittedName>
</protein>
<dbReference type="Proteomes" id="UP000838763">
    <property type="component" value="Unassembled WGS sequence"/>
</dbReference>
<dbReference type="EMBL" id="CALLCH030000015">
    <property type="protein sequence ID" value="CAI4216434.1"/>
    <property type="molecule type" value="Genomic_DNA"/>
</dbReference>
<name>A0A9P1H6Z7_9PEZI</name>
<organism evidence="1 2">
    <name type="scientific">Parascedosporium putredinis</name>
    <dbReference type="NCBI Taxonomy" id="1442378"/>
    <lineage>
        <taxon>Eukaryota</taxon>
        <taxon>Fungi</taxon>
        <taxon>Dikarya</taxon>
        <taxon>Ascomycota</taxon>
        <taxon>Pezizomycotina</taxon>
        <taxon>Sordariomycetes</taxon>
        <taxon>Hypocreomycetidae</taxon>
        <taxon>Microascales</taxon>
        <taxon>Microascaceae</taxon>
        <taxon>Parascedosporium</taxon>
    </lineage>
</organism>
<accession>A0A9P1H6Z7</accession>